<accession>A0ACC3AI13</accession>
<evidence type="ECO:0000313" key="2">
    <source>
        <dbReference type="Proteomes" id="UP001172386"/>
    </source>
</evidence>
<gene>
    <name evidence="1" type="ORF">H2198_001346</name>
</gene>
<reference evidence="1" key="1">
    <citation type="submission" date="2022-10" db="EMBL/GenBank/DDBJ databases">
        <title>Culturing micro-colonial fungi from biological soil crusts in the Mojave desert and describing Neophaeococcomyces mojavensis, and introducing the new genera and species Taxawa tesnikishii.</title>
        <authorList>
            <person name="Kurbessoian T."/>
            <person name="Stajich J.E."/>
        </authorList>
    </citation>
    <scope>NUCLEOTIDE SEQUENCE</scope>
    <source>
        <strain evidence="1">JES_112</strain>
    </source>
</reference>
<dbReference type="Proteomes" id="UP001172386">
    <property type="component" value="Unassembled WGS sequence"/>
</dbReference>
<dbReference type="EMBL" id="JAPDRQ010000015">
    <property type="protein sequence ID" value="KAJ9662457.1"/>
    <property type="molecule type" value="Genomic_DNA"/>
</dbReference>
<protein>
    <submittedName>
        <fullName evidence="1">Uncharacterized protein</fullName>
    </submittedName>
</protein>
<comment type="caution">
    <text evidence="1">The sequence shown here is derived from an EMBL/GenBank/DDBJ whole genome shotgun (WGS) entry which is preliminary data.</text>
</comment>
<evidence type="ECO:0000313" key="1">
    <source>
        <dbReference type="EMBL" id="KAJ9662457.1"/>
    </source>
</evidence>
<name>A0ACC3AI13_9EURO</name>
<proteinExistence type="predicted"/>
<keyword evidence="2" id="KW-1185">Reference proteome</keyword>
<sequence>MASAQLVQALQSAANSGDKSASYAQILSNLSQTSFASSEEQAASLIAYVDSLVNASIGIISTKPLLSSLITSLSSAPAEVKVKVGSHIADNLENQIASFEEQNAVVREILATGYEEEEEWSKAAQALQGIQLDSTQRTVTDLVKVQTWVRIVRCYLEDDDTVSAETALNKIKNSSIALQVLQDSPELQLHYQLSQARILDSRRDFLNAAAEYLNVSFSRSVAEEDRLQALSAAIKTAILAPAGPQRNRMLGKLYKDERSAETQEYGILEKMYLDRLLSKEEVDTFASSLAEHQLAITADGSTVLSKAVVEHNLLAASKLYDNISTTALAVILGLKDSKDGTAAERAEDYAARMIEQGRLRAEIDQIDLVIRFETLPGLPFTGKARHLRLWDLAVQGLVEDVERCAASISEAFPVSSQDLAMTGAP</sequence>
<organism evidence="1 2">
    <name type="scientific">Neophaeococcomyces mojaviensis</name>
    <dbReference type="NCBI Taxonomy" id="3383035"/>
    <lineage>
        <taxon>Eukaryota</taxon>
        <taxon>Fungi</taxon>
        <taxon>Dikarya</taxon>
        <taxon>Ascomycota</taxon>
        <taxon>Pezizomycotina</taxon>
        <taxon>Eurotiomycetes</taxon>
        <taxon>Chaetothyriomycetidae</taxon>
        <taxon>Chaetothyriales</taxon>
        <taxon>Chaetothyriales incertae sedis</taxon>
        <taxon>Neophaeococcomyces</taxon>
    </lineage>
</organism>